<gene>
    <name evidence="4" type="ORF">FXN65_26560</name>
</gene>
<name>A0A5J6QX29_9GAMM</name>
<proteinExistence type="inferred from homology"/>
<dbReference type="Pfam" id="PF00881">
    <property type="entry name" value="Nitroreductase"/>
    <property type="match status" value="1"/>
</dbReference>
<comment type="similarity">
    <text evidence="1">Belongs to the nitroreductase family.</text>
</comment>
<dbReference type="PANTHER" id="PTHR43673:SF12">
    <property type="entry name" value="PROTEIN DRGA"/>
    <property type="match status" value="1"/>
</dbReference>
<dbReference type="PANTHER" id="PTHR43673">
    <property type="entry name" value="NAD(P)H NITROREDUCTASE YDGI-RELATED"/>
    <property type="match status" value="1"/>
</dbReference>
<dbReference type="GO" id="GO:0016491">
    <property type="term" value="F:oxidoreductase activity"/>
    <property type="evidence" value="ECO:0007669"/>
    <property type="project" value="UniProtKB-KW"/>
</dbReference>
<dbReference type="SUPFAM" id="SSF55469">
    <property type="entry name" value="FMN-dependent nitroreductase-like"/>
    <property type="match status" value="1"/>
</dbReference>
<dbReference type="Proteomes" id="UP000327179">
    <property type="component" value="Chromosome"/>
</dbReference>
<evidence type="ECO:0000313" key="5">
    <source>
        <dbReference type="Proteomes" id="UP000327179"/>
    </source>
</evidence>
<dbReference type="RefSeq" id="WP_151138143.1">
    <property type="nucleotide sequence ID" value="NZ_CP043311.1"/>
</dbReference>
<evidence type="ECO:0000313" key="4">
    <source>
        <dbReference type="EMBL" id="QEY65446.1"/>
    </source>
</evidence>
<dbReference type="InterPro" id="IPR000415">
    <property type="entry name" value="Nitroreductase-like"/>
</dbReference>
<dbReference type="KEGG" id="plal:FXN65_26560"/>
<keyword evidence="5" id="KW-1185">Reference proteome</keyword>
<dbReference type="Gene3D" id="3.40.109.10">
    <property type="entry name" value="NADH Oxidase"/>
    <property type="match status" value="1"/>
</dbReference>
<dbReference type="CDD" id="cd02137">
    <property type="entry name" value="MhqN-like"/>
    <property type="match status" value="1"/>
</dbReference>
<sequence length="200" mass="22411">MHIDDAIRSRRAIKNYDTRYSMSREDKDALLELALLAPTAFNLQHVRLVEVSDPALRQRIRDVAWDQAQVTEAAMLVIICARLDAWEQDSARVWAEAPQPVQEFMAGAIDTYYRGKPQVQRDEVMRSCGLVAQTLMLAARGKGLDSCPMDGFDFDAVADLIRLPENHAIGLMVAVGKQTAPARPRIGKLAFDEAVIRDQF</sequence>
<evidence type="ECO:0000256" key="1">
    <source>
        <dbReference type="ARBA" id="ARBA00007118"/>
    </source>
</evidence>
<evidence type="ECO:0000259" key="3">
    <source>
        <dbReference type="Pfam" id="PF00881"/>
    </source>
</evidence>
<accession>A0A5J6QX29</accession>
<reference evidence="4 5" key="1">
    <citation type="submission" date="2019-08" db="EMBL/GenBank/DDBJ databases">
        <title>Whole-genome Sequencing of e-waste polymer degrading bacterium Pseudomonas sp. strain PE08.</title>
        <authorList>
            <person name="Kirdat K."/>
            <person name="Debbarma P."/>
            <person name="Narawade N."/>
            <person name="Suyal D."/>
            <person name="Thorat V."/>
            <person name="Shouche Y."/>
            <person name="Goel R."/>
            <person name="Yadav A."/>
        </authorList>
    </citation>
    <scope>NUCLEOTIDE SEQUENCE [LARGE SCALE GENOMIC DNA]</scope>
    <source>
        <strain evidence="4 5">PE08</strain>
    </source>
</reference>
<protein>
    <submittedName>
        <fullName evidence="4">Nitroreductase family protein</fullName>
    </submittedName>
</protein>
<dbReference type="EMBL" id="CP043311">
    <property type="protein sequence ID" value="QEY65446.1"/>
    <property type="molecule type" value="Genomic_DNA"/>
</dbReference>
<evidence type="ECO:0000256" key="2">
    <source>
        <dbReference type="ARBA" id="ARBA00023002"/>
    </source>
</evidence>
<dbReference type="AlphaFoldDB" id="A0A5J6QX29"/>
<organism evidence="4 5">
    <name type="scientific">Metapseudomonas lalkuanensis</name>
    <dbReference type="NCBI Taxonomy" id="2604832"/>
    <lineage>
        <taxon>Bacteria</taxon>
        <taxon>Pseudomonadati</taxon>
        <taxon>Pseudomonadota</taxon>
        <taxon>Gammaproteobacteria</taxon>
        <taxon>Pseudomonadales</taxon>
        <taxon>Pseudomonadaceae</taxon>
        <taxon>Metapseudomonas</taxon>
    </lineage>
</organism>
<feature type="domain" description="Nitroreductase" evidence="3">
    <location>
        <begin position="7"/>
        <end position="177"/>
    </location>
</feature>
<dbReference type="InterPro" id="IPR029479">
    <property type="entry name" value="Nitroreductase"/>
</dbReference>
<keyword evidence="2" id="KW-0560">Oxidoreductase</keyword>